<feature type="domain" description="Tetrapyrrole methylase" evidence="4">
    <location>
        <begin position="7"/>
        <end position="59"/>
    </location>
</feature>
<name>A0A1H1HAG7_9BURK</name>
<dbReference type="AlphaFoldDB" id="A0A1H1HAG7"/>
<dbReference type="InterPro" id="IPR014777">
    <property type="entry name" value="4pyrrole_Mease_sub1"/>
</dbReference>
<evidence type="ECO:0000256" key="3">
    <source>
        <dbReference type="ARBA" id="ARBA00023244"/>
    </source>
</evidence>
<dbReference type="STRING" id="157910.SAMN05445850_3404"/>
<dbReference type="Pfam" id="PF00590">
    <property type="entry name" value="TP_methylase"/>
    <property type="match status" value="1"/>
</dbReference>
<evidence type="ECO:0000259" key="4">
    <source>
        <dbReference type="Pfam" id="PF00590"/>
    </source>
</evidence>
<dbReference type="PROSITE" id="PS00839">
    <property type="entry name" value="SUMT_1"/>
    <property type="match status" value="1"/>
</dbReference>
<dbReference type="InterPro" id="IPR000878">
    <property type="entry name" value="4pyrrol_Mease"/>
</dbReference>
<organism evidence="5 6">
    <name type="scientific">Paraburkholderia tuberum</name>
    <dbReference type="NCBI Taxonomy" id="157910"/>
    <lineage>
        <taxon>Bacteria</taxon>
        <taxon>Pseudomonadati</taxon>
        <taxon>Pseudomonadota</taxon>
        <taxon>Betaproteobacteria</taxon>
        <taxon>Burkholderiales</taxon>
        <taxon>Burkholderiaceae</taxon>
        <taxon>Paraburkholderia</taxon>
    </lineage>
</organism>
<dbReference type="GO" id="GO:0019354">
    <property type="term" value="P:siroheme biosynthetic process"/>
    <property type="evidence" value="ECO:0007669"/>
    <property type="project" value="TreeGrafter"/>
</dbReference>
<dbReference type="PANTHER" id="PTHR45790:SF3">
    <property type="entry name" value="S-ADENOSYL-L-METHIONINE-DEPENDENT UROPORPHYRINOGEN III METHYLTRANSFERASE, CHLOROPLASTIC"/>
    <property type="match status" value="1"/>
</dbReference>
<proteinExistence type="inferred from homology"/>
<keyword evidence="5" id="KW-0808">Transferase</keyword>
<dbReference type="Proteomes" id="UP000199365">
    <property type="component" value="Unassembled WGS sequence"/>
</dbReference>
<dbReference type="Gene3D" id="3.40.1010.10">
    <property type="entry name" value="Cobalt-precorrin-4 Transmethylase, Domain 1"/>
    <property type="match status" value="1"/>
</dbReference>
<comment type="similarity">
    <text evidence="1">Belongs to the precorrin methyltransferase family.</text>
</comment>
<dbReference type="InterPro" id="IPR003043">
    <property type="entry name" value="Uropor_MeTrfase_CS"/>
</dbReference>
<dbReference type="EMBL" id="FNKX01000001">
    <property type="protein sequence ID" value="SDR22482.1"/>
    <property type="molecule type" value="Genomic_DNA"/>
</dbReference>
<evidence type="ECO:0000313" key="5">
    <source>
        <dbReference type="EMBL" id="SDR22482.1"/>
    </source>
</evidence>
<protein>
    <recommendedName>
        <fullName evidence="2">uroporphyrinogen-III C-methyltransferase</fullName>
        <ecNumber evidence="2">2.1.1.107</ecNumber>
    </recommendedName>
</protein>
<dbReference type="InterPro" id="IPR035996">
    <property type="entry name" value="4pyrrol_Methylase_sf"/>
</dbReference>
<dbReference type="GO" id="GO:0004851">
    <property type="term" value="F:uroporphyrin-III C-methyltransferase activity"/>
    <property type="evidence" value="ECO:0007669"/>
    <property type="project" value="UniProtKB-EC"/>
</dbReference>
<evidence type="ECO:0000256" key="1">
    <source>
        <dbReference type="ARBA" id="ARBA00005879"/>
    </source>
</evidence>
<sequence>MNTNTGKVTLLSAGPGDLDLLTLKAVKALAAADVVLLDHLANPDIVTLAPQARVIRDGQTLPASAMARAA</sequence>
<dbReference type="SUPFAM" id="SSF53790">
    <property type="entry name" value="Tetrapyrrole methylase"/>
    <property type="match status" value="1"/>
</dbReference>
<reference evidence="6" key="1">
    <citation type="submission" date="2016-10" db="EMBL/GenBank/DDBJ databases">
        <authorList>
            <person name="Varghese N."/>
            <person name="Submissions S."/>
        </authorList>
    </citation>
    <scope>NUCLEOTIDE SEQUENCE [LARGE SCALE GENOMIC DNA]</scope>
    <source>
        <strain evidence="6">DUS833</strain>
    </source>
</reference>
<evidence type="ECO:0000313" key="6">
    <source>
        <dbReference type="Proteomes" id="UP000199365"/>
    </source>
</evidence>
<dbReference type="InterPro" id="IPR050161">
    <property type="entry name" value="Siro_Cobalamin_biosynth"/>
</dbReference>
<keyword evidence="6" id="KW-1185">Reference proteome</keyword>
<dbReference type="EC" id="2.1.1.107" evidence="2"/>
<accession>A0A1H1HAG7</accession>
<keyword evidence="5" id="KW-0489">Methyltransferase</keyword>
<evidence type="ECO:0000256" key="2">
    <source>
        <dbReference type="ARBA" id="ARBA00012162"/>
    </source>
</evidence>
<dbReference type="PANTHER" id="PTHR45790">
    <property type="entry name" value="SIROHEME SYNTHASE-RELATED"/>
    <property type="match status" value="1"/>
</dbReference>
<dbReference type="GO" id="GO:0032259">
    <property type="term" value="P:methylation"/>
    <property type="evidence" value="ECO:0007669"/>
    <property type="project" value="UniProtKB-KW"/>
</dbReference>
<gene>
    <name evidence="5" type="ORF">SAMN05445850_3404</name>
</gene>
<keyword evidence="3" id="KW-0627">Porphyrin biosynthesis</keyword>